<name>A0A8D8F0M6_CULPI</name>
<sequence length="121" mass="13689">MCNICMVLTLRCSGLGRHVNLKVVKFGFHESKLSDYIPLDSCQQTSVSVSARAQQFDTSRCAKTISFFSGRTRGAPPEKCLKLIDFNPLNVTNINKVLNTFKITKRDEGDKRAKKTRKYIN</sequence>
<reference evidence="1" key="1">
    <citation type="submission" date="2021-05" db="EMBL/GenBank/DDBJ databases">
        <authorList>
            <person name="Alioto T."/>
            <person name="Alioto T."/>
            <person name="Gomez Garrido J."/>
        </authorList>
    </citation>
    <scope>NUCLEOTIDE SEQUENCE</scope>
</reference>
<proteinExistence type="predicted"/>
<organism evidence="1">
    <name type="scientific">Culex pipiens</name>
    <name type="common">House mosquito</name>
    <dbReference type="NCBI Taxonomy" id="7175"/>
    <lineage>
        <taxon>Eukaryota</taxon>
        <taxon>Metazoa</taxon>
        <taxon>Ecdysozoa</taxon>
        <taxon>Arthropoda</taxon>
        <taxon>Hexapoda</taxon>
        <taxon>Insecta</taxon>
        <taxon>Pterygota</taxon>
        <taxon>Neoptera</taxon>
        <taxon>Endopterygota</taxon>
        <taxon>Diptera</taxon>
        <taxon>Nematocera</taxon>
        <taxon>Culicoidea</taxon>
        <taxon>Culicidae</taxon>
        <taxon>Culicinae</taxon>
        <taxon>Culicini</taxon>
        <taxon>Culex</taxon>
        <taxon>Culex</taxon>
    </lineage>
</organism>
<dbReference type="AlphaFoldDB" id="A0A8D8F0M6"/>
<accession>A0A8D8F0M6</accession>
<dbReference type="EMBL" id="HBUE01022414">
    <property type="protein sequence ID" value="CAG6453225.1"/>
    <property type="molecule type" value="Transcribed_RNA"/>
</dbReference>
<protein>
    <submittedName>
        <fullName evidence="1">(northern house mosquito) hypothetical protein</fullName>
    </submittedName>
</protein>
<evidence type="ECO:0000313" key="1">
    <source>
        <dbReference type="EMBL" id="CAG6453225.1"/>
    </source>
</evidence>